<dbReference type="Pfam" id="PF12729">
    <property type="entry name" value="4HB_MCP_1"/>
    <property type="match status" value="1"/>
</dbReference>
<evidence type="ECO:0000259" key="8">
    <source>
        <dbReference type="PROSITE" id="PS50885"/>
    </source>
</evidence>
<dbReference type="EMBL" id="JARYGX010000007">
    <property type="protein sequence ID" value="MDH7451862.1"/>
    <property type="molecule type" value="Genomic_DNA"/>
</dbReference>
<dbReference type="Gene3D" id="1.20.120.1530">
    <property type="match status" value="2"/>
</dbReference>
<feature type="domain" description="HAMP" evidence="8">
    <location>
        <begin position="395"/>
        <end position="447"/>
    </location>
</feature>
<feature type="transmembrane region" description="Helical" evidence="6">
    <location>
        <begin position="14"/>
        <end position="34"/>
    </location>
</feature>
<comment type="similarity">
    <text evidence="2">Belongs to the methyl-accepting chemotaxis (MCP) protein family.</text>
</comment>
<dbReference type="CDD" id="cd17527">
    <property type="entry name" value="HAMP_II"/>
    <property type="match status" value="1"/>
</dbReference>
<keyword evidence="1" id="KW-0488">Methylation</keyword>
<dbReference type="PROSITE" id="PS50885">
    <property type="entry name" value="HAMP"/>
    <property type="match status" value="2"/>
</dbReference>
<keyword evidence="6" id="KW-1133">Transmembrane helix</keyword>
<sequence>MFVFLNNLNVGKRLGTGFGLLVVLMAVLAGIAFVEMRSIQDRLVEIVDTNNVKSRHLNAMHRASAATSMSMRNLLILDDVDIIAMERESLQAARQQYSDARDALYALPADAGTLEMRERIDAARAVSREANDRIEALVLAGDKAGARDALMSEGGPAAREWRLLLEEDLQLQETATAQAYAGAVADYDEARLWLLVVAVMAVLFAVGSGWLLTRSIVRPLQETTRVARDIARGRLDGQIQATGRDEVAVLLGSMADMQSGLQRLVDAQDEMSRQHDAGEIDHRIAEDQFEGAFRDMAAQVNALVGSHITVLLKAVDMVGAYARGDLSGTFERLPGKKASLTQAVDGVKAGLESVTAEIGGLVDAAVAGDFSRRGDSDRFEFVYREMIGNLNLLMQSADRGLSEVGALLAAVAEGDLTRQADTGLPGQFGKLAADANGTVRKLAEVVAQIRSGSDAINSAASEIAAGNDDLSRRTEQQAAALEETASSMEELTSTVRQTADNARQANQLAVGAADVAVQGGVIAERVVHTMSAITESSNRIGDIIGVIDGIAFQTNILALNAAVEAARAGEQGRGFAVVAAEVRSLAQRSAGAAKEIKQLITDSADKVRHGNELVGQAGQNMGEIVASIRQVTDIIADISAASQEQSAGIEQINQAVTQMDEGTQQNAALVEEATAAARNMEQQAGQLVQTVARFRMQGDAAAQASRPNVPQAGARRAVAPPPPRAAPAPRPMPKPAAVADAAGDWQEF</sequence>
<proteinExistence type="inferred from homology"/>
<protein>
    <submittedName>
        <fullName evidence="9">Methyl-accepting chemotaxis protein</fullName>
    </submittedName>
</protein>
<evidence type="ECO:0000256" key="2">
    <source>
        <dbReference type="ARBA" id="ARBA00029447"/>
    </source>
</evidence>
<dbReference type="Pfam" id="PF18575">
    <property type="entry name" value="HAMP_N3"/>
    <property type="match status" value="1"/>
</dbReference>
<evidence type="ECO:0000259" key="7">
    <source>
        <dbReference type="PROSITE" id="PS50111"/>
    </source>
</evidence>
<feature type="domain" description="Methyl-accepting transducer" evidence="7">
    <location>
        <begin position="452"/>
        <end position="681"/>
    </location>
</feature>
<dbReference type="Pfam" id="PF21927">
    <property type="entry name" value="McpB_HAMP_2"/>
    <property type="match status" value="1"/>
</dbReference>
<keyword evidence="4" id="KW-0175">Coiled coil</keyword>
<evidence type="ECO:0000256" key="3">
    <source>
        <dbReference type="PROSITE-ProRule" id="PRU00284"/>
    </source>
</evidence>
<gene>
    <name evidence="9" type="ORF">QF205_02055</name>
</gene>
<dbReference type="RefSeq" id="WP_280941070.1">
    <property type="nucleotide sequence ID" value="NZ_JARYGX010000007.1"/>
</dbReference>
<dbReference type="InterPro" id="IPR024478">
    <property type="entry name" value="HlyB_4HB_MCP"/>
</dbReference>
<feature type="domain" description="HAMP" evidence="8">
    <location>
        <begin position="214"/>
        <end position="266"/>
    </location>
</feature>
<comment type="caution">
    <text evidence="9">The sequence shown here is derived from an EMBL/GenBank/DDBJ whole genome shotgun (WGS) entry which is preliminary data.</text>
</comment>
<keyword evidence="3" id="KW-0807">Transducer</keyword>
<evidence type="ECO:0000256" key="5">
    <source>
        <dbReference type="SAM" id="MobiDB-lite"/>
    </source>
</evidence>
<feature type="compositionally biased region" description="Pro residues" evidence="5">
    <location>
        <begin position="719"/>
        <end position="734"/>
    </location>
</feature>
<dbReference type="InterPro" id="IPR051310">
    <property type="entry name" value="MCP_chemotaxis"/>
</dbReference>
<name>A0ABT6MMP1_9GAMM</name>
<dbReference type="Pfam" id="PF00015">
    <property type="entry name" value="MCPsignal"/>
    <property type="match status" value="1"/>
</dbReference>
<dbReference type="InterPro" id="IPR041395">
    <property type="entry name" value="McpB_HAMP_3rd"/>
</dbReference>
<accession>A0ABT6MMP1</accession>
<dbReference type="InterPro" id="IPR054421">
    <property type="entry name" value="McpB_HAMP_2nd"/>
</dbReference>
<evidence type="ECO:0000256" key="1">
    <source>
        <dbReference type="ARBA" id="ARBA00022481"/>
    </source>
</evidence>
<feature type="transmembrane region" description="Helical" evidence="6">
    <location>
        <begin position="192"/>
        <end position="212"/>
    </location>
</feature>
<dbReference type="Proteomes" id="UP001160550">
    <property type="component" value="Unassembled WGS sequence"/>
</dbReference>
<dbReference type="InterPro" id="IPR004089">
    <property type="entry name" value="MCPsignal_dom"/>
</dbReference>
<dbReference type="PANTHER" id="PTHR43531:SF14">
    <property type="entry name" value="METHYL-ACCEPTING CHEMOTAXIS PROTEIN I-RELATED"/>
    <property type="match status" value="1"/>
</dbReference>
<keyword evidence="10" id="KW-1185">Reference proteome</keyword>
<evidence type="ECO:0000313" key="9">
    <source>
        <dbReference type="EMBL" id="MDH7451862.1"/>
    </source>
</evidence>
<dbReference type="SUPFAM" id="SSF58104">
    <property type="entry name" value="Methyl-accepting chemotaxis protein (MCP) signaling domain"/>
    <property type="match status" value="1"/>
</dbReference>
<dbReference type="CDD" id="cd19411">
    <property type="entry name" value="MCP2201-like_sensor"/>
    <property type="match status" value="1"/>
</dbReference>
<reference evidence="9" key="2">
    <citation type="submission" date="2023-04" db="EMBL/GenBank/DDBJ databases">
        <authorList>
            <person name="Sun J.-Q."/>
        </authorList>
    </citation>
    <scope>NUCLEOTIDE SEQUENCE</scope>
    <source>
        <strain evidence="9">CC-YY355</strain>
    </source>
</reference>
<dbReference type="CDD" id="cd06225">
    <property type="entry name" value="HAMP"/>
    <property type="match status" value="1"/>
</dbReference>
<evidence type="ECO:0000313" key="10">
    <source>
        <dbReference type="Proteomes" id="UP001160550"/>
    </source>
</evidence>
<feature type="region of interest" description="Disordered" evidence="5">
    <location>
        <begin position="698"/>
        <end position="748"/>
    </location>
</feature>
<dbReference type="PANTHER" id="PTHR43531">
    <property type="entry name" value="PROTEIN ICFG"/>
    <property type="match status" value="1"/>
</dbReference>
<dbReference type="PROSITE" id="PS50111">
    <property type="entry name" value="CHEMOTAXIS_TRANSDUC_2"/>
    <property type="match status" value="1"/>
</dbReference>
<dbReference type="Gene3D" id="1.10.287.950">
    <property type="entry name" value="Methyl-accepting chemotaxis protein"/>
    <property type="match status" value="1"/>
</dbReference>
<evidence type="ECO:0000256" key="4">
    <source>
        <dbReference type="SAM" id="Coils"/>
    </source>
</evidence>
<keyword evidence="6" id="KW-0812">Transmembrane</keyword>
<evidence type="ECO:0000256" key="6">
    <source>
        <dbReference type="SAM" id="Phobius"/>
    </source>
</evidence>
<dbReference type="SUPFAM" id="SSF158472">
    <property type="entry name" value="HAMP domain-like"/>
    <property type="match status" value="1"/>
</dbReference>
<organism evidence="9 10">
    <name type="scientific">Luteimonas composti</name>
    <dbReference type="NCBI Taxonomy" id="398257"/>
    <lineage>
        <taxon>Bacteria</taxon>
        <taxon>Pseudomonadati</taxon>
        <taxon>Pseudomonadota</taxon>
        <taxon>Gammaproteobacteria</taxon>
        <taxon>Lysobacterales</taxon>
        <taxon>Lysobacteraceae</taxon>
        <taxon>Luteimonas</taxon>
    </lineage>
</organism>
<dbReference type="SMART" id="SM00283">
    <property type="entry name" value="MA"/>
    <property type="match status" value="1"/>
</dbReference>
<dbReference type="Pfam" id="PF00672">
    <property type="entry name" value="HAMP"/>
    <property type="match status" value="1"/>
</dbReference>
<dbReference type="InterPro" id="IPR047347">
    <property type="entry name" value="YvaQ-like_sensor"/>
</dbReference>
<reference evidence="9" key="1">
    <citation type="journal article" date="2007" name="Int. J. Syst. Evol. Microbiol.">
        <title>Luteimonas composti sp. nov., a moderately thermophilic bacterium isolated from food waste.</title>
        <authorList>
            <person name="Young C.C."/>
            <person name="Kampfer P."/>
            <person name="Chen W.M."/>
            <person name="Yen W.S."/>
            <person name="Arun A.B."/>
            <person name="Lai W.A."/>
            <person name="Shen F.T."/>
            <person name="Rekha P.D."/>
            <person name="Lin K.Y."/>
            <person name="Chou J.H."/>
        </authorList>
    </citation>
    <scope>NUCLEOTIDE SEQUENCE</scope>
    <source>
        <strain evidence="9">CC-YY355</strain>
    </source>
</reference>
<dbReference type="InterPro" id="IPR003660">
    <property type="entry name" value="HAMP_dom"/>
</dbReference>
<keyword evidence="6" id="KW-0472">Membrane</keyword>
<dbReference type="CDD" id="cd11386">
    <property type="entry name" value="MCP_signal"/>
    <property type="match status" value="1"/>
</dbReference>
<feature type="coiled-coil region" evidence="4">
    <location>
        <begin position="471"/>
        <end position="508"/>
    </location>
</feature>
<dbReference type="SMART" id="SM00304">
    <property type="entry name" value="HAMP"/>
    <property type="match status" value="2"/>
</dbReference>
<feature type="compositionally biased region" description="Low complexity" evidence="5">
    <location>
        <begin position="709"/>
        <end position="718"/>
    </location>
</feature>